<evidence type="ECO:0000313" key="2">
    <source>
        <dbReference type="WBParaSite" id="PS1159_v2.g8801.t1"/>
    </source>
</evidence>
<reference evidence="2" key="1">
    <citation type="submission" date="2022-11" db="UniProtKB">
        <authorList>
            <consortium name="WormBaseParasite"/>
        </authorList>
    </citation>
    <scope>IDENTIFICATION</scope>
</reference>
<sequence>MDVSHGRKIGEGACAEAFKLPMRGGNEKILRITAFALHDEKLFNGIKMINVSAVLQEFRVSKIITDSKIPNFVQMFDSAVVTGPYPDELWKLWNAFKDKINDDPQTYATNDQFQLAICLSDGGKDLEKFEFTQENEMSSVIAQFIFAIASAEKMLNFEHRDLHVSNVLIKETNEKELMYFIGNQQIRVATHGHKITIIDFGNARLEKDSKILYNDLSFLGSHDNDKSFYDLHEEIYQKMKELIHDNWKGFYPLTNVYWICSLLEKLTKYRKGEPTTYKSKESKLPLTKIPWNHRKKFEEKLKFIYECSSAQEIAGELLEKKLAIFKNIIYY</sequence>
<accession>A0AC35GU62</accession>
<dbReference type="WBParaSite" id="PS1159_v2.g8801.t1">
    <property type="protein sequence ID" value="PS1159_v2.g8801.t1"/>
    <property type="gene ID" value="PS1159_v2.g8801"/>
</dbReference>
<evidence type="ECO:0000313" key="1">
    <source>
        <dbReference type="Proteomes" id="UP000887580"/>
    </source>
</evidence>
<dbReference type="Proteomes" id="UP000887580">
    <property type="component" value="Unplaced"/>
</dbReference>
<name>A0AC35GU62_9BILA</name>
<protein>
    <submittedName>
        <fullName evidence="2">Non-specific serine/threonine protein kinase</fullName>
    </submittedName>
</protein>
<organism evidence="1 2">
    <name type="scientific">Panagrolaimus sp. PS1159</name>
    <dbReference type="NCBI Taxonomy" id="55785"/>
    <lineage>
        <taxon>Eukaryota</taxon>
        <taxon>Metazoa</taxon>
        <taxon>Ecdysozoa</taxon>
        <taxon>Nematoda</taxon>
        <taxon>Chromadorea</taxon>
        <taxon>Rhabditida</taxon>
        <taxon>Tylenchina</taxon>
        <taxon>Panagrolaimomorpha</taxon>
        <taxon>Panagrolaimoidea</taxon>
        <taxon>Panagrolaimidae</taxon>
        <taxon>Panagrolaimus</taxon>
    </lineage>
</organism>
<proteinExistence type="predicted"/>